<sequence length="143" mass="14858">MEVVPTAVLSPLRYDTAVGVFDPVGSLALVAADAVAVDVRDDELVLGLVGEAEIVGVICVRVAVVRAGPVGPALPPVLEHRPGIVLGEVVGPELDGVHGTGIRGAVLVPAKVRDGDDGVPAVGLGRARAWWTVRIRWGSRRPW</sequence>
<dbReference type="AlphaFoldDB" id="A0A448ZEV3"/>
<accession>A0A448ZEV3</accession>
<name>A0A448ZEV3_9STRA</name>
<evidence type="ECO:0000313" key="1">
    <source>
        <dbReference type="EMBL" id="VEU40491.1"/>
    </source>
</evidence>
<organism evidence="1 2">
    <name type="scientific">Pseudo-nitzschia multistriata</name>
    <dbReference type="NCBI Taxonomy" id="183589"/>
    <lineage>
        <taxon>Eukaryota</taxon>
        <taxon>Sar</taxon>
        <taxon>Stramenopiles</taxon>
        <taxon>Ochrophyta</taxon>
        <taxon>Bacillariophyta</taxon>
        <taxon>Bacillariophyceae</taxon>
        <taxon>Bacillariophycidae</taxon>
        <taxon>Bacillariales</taxon>
        <taxon>Bacillariaceae</taxon>
        <taxon>Pseudo-nitzschia</taxon>
    </lineage>
</organism>
<dbReference type="Proteomes" id="UP000291116">
    <property type="component" value="Unassembled WGS sequence"/>
</dbReference>
<keyword evidence="2" id="KW-1185">Reference proteome</keyword>
<gene>
    <name evidence="1" type="ORF">PSNMU_V1.4_AUG-EV-PASAV3_0073790</name>
</gene>
<proteinExistence type="predicted"/>
<evidence type="ECO:0000313" key="2">
    <source>
        <dbReference type="Proteomes" id="UP000291116"/>
    </source>
</evidence>
<dbReference type="EMBL" id="CAACVS010000284">
    <property type="protein sequence ID" value="VEU40491.1"/>
    <property type="molecule type" value="Genomic_DNA"/>
</dbReference>
<protein>
    <submittedName>
        <fullName evidence="1">Uncharacterized protein</fullName>
    </submittedName>
</protein>
<reference evidence="1 2" key="1">
    <citation type="submission" date="2019-01" db="EMBL/GenBank/DDBJ databases">
        <authorList>
            <person name="Ferrante I. M."/>
        </authorList>
    </citation>
    <scope>NUCLEOTIDE SEQUENCE [LARGE SCALE GENOMIC DNA]</scope>
    <source>
        <strain evidence="1 2">B856</strain>
    </source>
</reference>